<dbReference type="EMBL" id="HADZ01002146">
    <property type="protein sequence ID" value="SBP66087.1"/>
    <property type="molecule type" value="Transcribed_RNA"/>
</dbReference>
<feature type="region of interest" description="Disordered" evidence="1">
    <location>
        <begin position="14"/>
        <end position="106"/>
    </location>
</feature>
<accession>A0A1A8BET3</accession>
<reference evidence="2" key="1">
    <citation type="submission" date="2016-05" db="EMBL/GenBank/DDBJ databases">
        <authorList>
            <person name="Lavstsen T."/>
            <person name="Jespersen J.S."/>
        </authorList>
    </citation>
    <scope>NUCLEOTIDE SEQUENCE</scope>
    <source>
        <tissue evidence="2">Brain</tissue>
    </source>
</reference>
<organism evidence="2">
    <name type="scientific">Nothobranchius kadleci</name>
    <name type="common">African annual killifish</name>
    <dbReference type="NCBI Taxonomy" id="1051664"/>
    <lineage>
        <taxon>Eukaryota</taxon>
        <taxon>Metazoa</taxon>
        <taxon>Chordata</taxon>
        <taxon>Craniata</taxon>
        <taxon>Vertebrata</taxon>
        <taxon>Euteleostomi</taxon>
        <taxon>Actinopterygii</taxon>
        <taxon>Neopterygii</taxon>
        <taxon>Teleostei</taxon>
        <taxon>Neoteleostei</taxon>
        <taxon>Acanthomorphata</taxon>
        <taxon>Ovalentaria</taxon>
        <taxon>Atherinomorphae</taxon>
        <taxon>Cyprinodontiformes</taxon>
        <taxon>Nothobranchiidae</taxon>
        <taxon>Nothobranchius</taxon>
    </lineage>
</organism>
<keyword evidence="2" id="KW-0238">DNA-binding</keyword>
<evidence type="ECO:0000313" key="2">
    <source>
        <dbReference type="EMBL" id="SBP66087.1"/>
    </source>
</evidence>
<proteinExistence type="predicted"/>
<evidence type="ECO:0000256" key="1">
    <source>
        <dbReference type="SAM" id="MobiDB-lite"/>
    </source>
</evidence>
<name>A0A1A8BET3_NOTKA</name>
<reference evidence="2" key="2">
    <citation type="submission" date="2016-06" db="EMBL/GenBank/DDBJ databases">
        <title>The genome of a short-lived fish provides insights into sex chromosome evolution and the genetic control of aging.</title>
        <authorList>
            <person name="Reichwald K."/>
            <person name="Felder M."/>
            <person name="Petzold A."/>
            <person name="Koch P."/>
            <person name="Groth M."/>
            <person name="Platzer M."/>
        </authorList>
    </citation>
    <scope>NUCLEOTIDE SEQUENCE</scope>
    <source>
        <tissue evidence="2">Brain</tissue>
    </source>
</reference>
<feature type="compositionally biased region" description="Basic and acidic residues" evidence="1">
    <location>
        <begin position="70"/>
        <end position="87"/>
    </location>
</feature>
<gene>
    <name evidence="2" type="primary">MEIS2</name>
</gene>
<protein>
    <submittedName>
        <fullName evidence="2">Meis homeobox 2</fullName>
    </submittedName>
</protein>
<feature type="compositionally biased region" description="Pro residues" evidence="1">
    <location>
        <begin position="53"/>
        <end position="64"/>
    </location>
</feature>
<keyword evidence="2" id="KW-0371">Homeobox</keyword>
<dbReference type="AlphaFoldDB" id="A0A1A8BET3"/>
<sequence>MGNGTTCNLHLVTQRKRGKSASHAGGVCTSEQSYGHEHGPTHVPQPSSDASSPPTPSPPLPTGSPSPSSHHADARRTLVAPRNDHVCTETPFDPSTGGQGLDIHAQ</sequence>
<dbReference type="GO" id="GO:0003677">
    <property type="term" value="F:DNA binding"/>
    <property type="evidence" value="ECO:0007669"/>
    <property type="project" value="UniProtKB-KW"/>
</dbReference>